<gene>
    <name evidence="2" type="ORF">SAMN02745229_01645</name>
</gene>
<protein>
    <submittedName>
        <fullName evidence="2">Uncharacterized protein</fullName>
    </submittedName>
</protein>
<accession>A0A1M5YPH9</accession>
<evidence type="ECO:0000256" key="1">
    <source>
        <dbReference type="SAM" id="Phobius"/>
    </source>
</evidence>
<name>A0A1M5YPH9_BUTFI</name>
<dbReference type="OrthoDB" id="9975753at2"/>
<feature type="transmembrane region" description="Helical" evidence="1">
    <location>
        <begin position="33"/>
        <end position="66"/>
    </location>
</feature>
<evidence type="ECO:0000313" key="3">
    <source>
        <dbReference type="Proteomes" id="UP000184278"/>
    </source>
</evidence>
<evidence type="ECO:0000313" key="2">
    <source>
        <dbReference type="EMBL" id="SHI13778.1"/>
    </source>
</evidence>
<keyword evidence="1" id="KW-0472">Membrane</keyword>
<reference evidence="3" key="1">
    <citation type="submission" date="2016-11" db="EMBL/GenBank/DDBJ databases">
        <authorList>
            <person name="Varghese N."/>
            <person name="Submissions S."/>
        </authorList>
    </citation>
    <scope>NUCLEOTIDE SEQUENCE [LARGE SCALE GENOMIC DNA]</scope>
    <source>
        <strain evidence="3">DSM 3071</strain>
    </source>
</reference>
<dbReference type="EMBL" id="FQXK01000012">
    <property type="protein sequence ID" value="SHI13778.1"/>
    <property type="molecule type" value="Genomic_DNA"/>
</dbReference>
<dbReference type="GeneID" id="89511916"/>
<organism evidence="2 3">
    <name type="scientific">Butyrivibrio fibrisolvens DSM 3071</name>
    <dbReference type="NCBI Taxonomy" id="1121131"/>
    <lineage>
        <taxon>Bacteria</taxon>
        <taxon>Bacillati</taxon>
        <taxon>Bacillota</taxon>
        <taxon>Clostridia</taxon>
        <taxon>Lachnospirales</taxon>
        <taxon>Lachnospiraceae</taxon>
        <taxon>Butyrivibrio</taxon>
    </lineage>
</organism>
<sequence length="76" mass="8178">MMTTLLVLFILSILFGFIKIAFKATWGLLKLIGVLIAVVCFPFILIGLILGIGTILIIPIVLIAVAFGCLFKAVTN</sequence>
<keyword evidence="1" id="KW-1133">Transmembrane helix</keyword>
<dbReference type="RefSeq" id="WP_073386922.1">
    <property type="nucleotide sequence ID" value="NZ_FQXK01000012.1"/>
</dbReference>
<proteinExistence type="predicted"/>
<dbReference type="AlphaFoldDB" id="A0A1M5YPH9"/>
<keyword evidence="1" id="KW-0812">Transmembrane</keyword>
<dbReference type="Proteomes" id="UP000184278">
    <property type="component" value="Unassembled WGS sequence"/>
</dbReference>
<keyword evidence="3" id="KW-1185">Reference proteome</keyword>